<accession>A0A0P9F0T9</accession>
<organism evidence="1 2">
    <name type="scientific">Kouleothrix aurantiaca</name>
    <dbReference type="NCBI Taxonomy" id="186479"/>
    <lineage>
        <taxon>Bacteria</taxon>
        <taxon>Bacillati</taxon>
        <taxon>Chloroflexota</taxon>
        <taxon>Chloroflexia</taxon>
        <taxon>Chloroflexales</taxon>
        <taxon>Roseiflexineae</taxon>
        <taxon>Roseiflexaceae</taxon>
        <taxon>Kouleothrix</taxon>
    </lineage>
</organism>
<dbReference type="Proteomes" id="UP000050509">
    <property type="component" value="Unassembled WGS sequence"/>
</dbReference>
<dbReference type="EMBL" id="LJCR01001678">
    <property type="protein sequence ID" value="KPV49915.1"/>
    <property type="molecule type" value="Genomic_DNA"/>
</dbReference>
<name>A0A0P9F0T9_9CHLR</name>
<protein>
    <submittedName>
        <fullName evidence="1">Uncharacterized protein</fullName>
    </submittedName>
</protein>
<gene>
    <name evidence="1" type="ORF">SE17_29940</name>
</gene>
<reference evidence="1 2" key="1">
    <citation type="submission" date="2015-09" db="EMBL/GenBank/DDBJ databases">
        <title>Draft genome sequence of Kouleothrix aurantiaca JCM 19913.</title>
        <authorList>
            <person name="Hemp J."/>
        </authorList>
    </citation>
    <scope>NUCLEOTIDE SEQUENCE [LARGE SCALE GENOMIC DNA]</scope>
    <source>
        <strain evidence="1 2">COM-B</strain>
    </source>
</reference>
<evidence type="ECO:0000313" key="1">
    <source>
        <dbReference type="EMBL" id="KPV49915.1"/>
    </source>
</evidence>
<proteinExistence type="predicted"/>
<comment type="caution">
    <text evidence="1">The sequence shown here is derived from an EMBL/GenBank/DDBJ whole genome shotgun (WGS) entry which is preliminary data.</text>
</comment>
<keyword evidence="2" id="KW-1185">Reference proteome</keyword>
<dbReference type="AlphaFoldDB" id="A0A0P9F0T9"/>
<evidence type="ECO:0000313" key="2">
    <source>
        <dbReference type="Proteomes" id="UP000050509"/>
    </source>
</evidence>
<sequence length="190" mass="20723">MEVQLQPFTTATGRTMNWVAGVATPRQYHLRAGHDRFATMIWPSAQDSLAYAETAAGGWLLTCKHGQVRALASARRATLGRFEFGWDGGIFYLPNGETFHWGYNAALGRSEWVENGPIMRATFDMRPDGPGGQVTLAAGAASISALPLLIAVDRYLMHSLVNKYLTERQPAGVITYAPRQPARAQSSVAV</sequence>